<dbReference type="HAMAP" id="MF_00523">
    <property type="entry name" value="LpxD"/>
    <property type="match status" value="1"/>
</dbReference>
<dbReference type="PANTHER" id="PTHR43378:SF2">
    <property type="entry name" value="UDP-3-O-ACYLGLUCOSAMINE N-ACYLTRANSFERASE 1, MITOCHONDRIAL-RELATED"/>
    <property type="match status" value="1"/>
</dbReference>
<reference evidence="9 10" key="1">
    <citation type="submission" date="2019-01" db="EMBL/GenBank/DDBJ databases">
        <title>Lacunisphaera sp. strain TWA-58.</title>
        <authorList>
            <person name="Chen W.-M."/>
        </authorList>
    </citation>
    <scope>NUCLEOTIDE SEQUENCE [LARGE SCALE GENOMIC DNA]</scope>
    <source>
        <strain evidence="9 10">TWA-58</strain>
    </source>
</reference>
<keyword evidence="4 7" id="KW-0677">Repeat</keyword>
<dbReference type="InterPro" id="IPR020573">
    <property type="entry name" value="UDP_GlcNAc_AcTrfase_non-rep"/>
</dbReference>
<evidence type="ECO:0000313" key="10">
    <source>
        <dbReference type="Proteomes" id="UP000290218"/>
    </source>
</evidence>
<evidence type="ECO:0000313" key="9">
    <source>
        <dbReference type="EMBL" id="RXK55454.1"/>
    </source>
</evidence>
<comment type="caution">
    <text evidence="9">The sequence shown here is derived from an EMBL/GenBank/DDBJ whole genome shotgun (WGS) entry which is preliminary data.</text>
</comment>
<evidence type="ECO:0000259" key="8">
    <source>
        <dbReference type="Pfam" id="PF04613"/>
    </source>
</evidence>
<dbReference type="EC" id="2.3.1.191" evidence="7"/>
<protein>
    <recommendedName>
        <fullName evidence="7">UDP-3-O-acylglucosamine N-acyltransferase</fullName>
        <ecNumber evidence="7">2.3.1.191</ecNumber>
    </recommendedName>
</protein>
<gene>
    <name evidence="7 9" type="primary">lpxD</name>
    <name evidence="9" type="ORF">ESB00_06025</name>
</gene>
<dbReference type="GO" id="GO:0103118">
    <property type="term" value="F:UDP-3-O-[(3R)-3-hydroxyacyl]-glucosamine N-acyltransferase activity"/>
    <property type="evidence" value="ECO:0007669"/>
    <property type="project" value="UniProtKB-EC"/>
</dbReference>
<dbReference type="SUPFAM" id="SSF51161">
    <property type="entry name" value="Trimeric LpxA-like enzymes"/>
    <property type="match status" value="1"/>
</dbReference>
<dbReference type="InterPro" id="IPR001451">
    <property type="entry name" value="Hexapep"/>
</dbReference>
<dbReference type="EMBL" id="SDHX01000001">
    <property type="protein sequence ID" value="RXK55454.1"/>
    <property type="molecule type" value="Genomic_DNA"/>
</dbReference>
<dbReference type="InterPro" id="IPR007691">
    <property type="entry name" value="LpxD"/>
</dbReference>
<name>A0A4Q1C913_9BACT</name>
<dbReference type="CDD" id="cd03352">
    <property type="entry name" value="LbH_LpxD"/>
    <property type="match status" value="1"/>
</dbReference>
<evidence type="ECO:0000256" key="1">
    <source>
        <dbReference type="ARBA" id="ARBA00022516"/>
    </source>
</evidence>
<proteinExistence type="inferred from homology"/>
<dbReference type="GO" id="GO:0016020">
    <property type="term" value="C:membrane"/>
    <property type="evidence" value="ECO:0007669"/>
    <property type="project" value="GOC"/>
</dbReference>
<dbReference type="UniPathway" id="UPA00973"/>
<evidence type="ECO:0000256" key="7">
    <source>
        <dbReference type="HAMAP-Rule" id="MF_00523"/>
    </source>
</evidence>
<evidence type="ECO:0000256" key="3">
    <source>
        <dbReference type="ARBA" id="ARBA00022679"/>
    </source>
</evidence>
<comment type="subunit">
    <text evidence="7">Homotrimer.</text>
</comment>
<evidence type="ECO:0000256" key="5">
    <source>
        <dbReference type="ARBA" id="ARBA00023098"/>
    </source>
</evidence>
<keyword evidence="10" id="KW-1185">Reference proteome</keyword>
<dbReference type="Gene3D" id="3.40.1390.10">
    <property type="entry name" value="MurE/MurF, N-terminal domain"/>
    <property type="match status" value="1"/>
</dbReference>
<sequence length="342" mass="35528">MQVNYTPEEIAVIVGAQRVAGSADRSVTDIASLSAAHPGDLSFLGNPKYRSQVPDSAATVLLLPLDYVGEPRAGQVFLHVENPSAALARLCARIEQALWPKPAPGIHPSAVVAAGAVVDTTAHVGPLCVIEDGAQIGAGTVLQASVFVGRDARVGAGCFVMPGCVIATTCELGARVRLQPGVVVGADGFGYEFVKGRHEKVPQIGTVVIGDDVEIGANTTLDRARFSRTVVGEGTKIDNLVQVAHNVVIGKHCILCSQVGISGSTTLEDYVILGGQAGIAGHITLGKGSKAGGQAGVTSDVAPGAYVNGTPAIPYMLERRLAVLHQRLPDLFKRVERLEKPE</sequence>
<keyword evidence="6 7" id="KW-0012">Acyltransferase</keyword>
<dbReference type="RefSeq" id="WP_129046819.1">
    <property type="nucleotide sequence ID" value="NZ_SDHX01000001.1"/>
</dbReference>
<comment type="catalytic activity">
    <reaction evidence="7">
        <text>a UDP-3-O-[(3R)-3-hydroxyacyl]-alpha-D-glucosamine + a (3R)-hydroxyacyl-[ACP] = a UDP-2-N,3-O-bis[(3R)-3-hydroxyacyl]-alpha-D-glucosamine + holo-[ACP] + H(+)</text>
        <dbReference type="Rhea" id="RHEA:53836"/>
        <dbReference type="Rhea" id="RHEA-COMP:9685"/>
        <dbReference type="Rhea" id="RHEA-COMP:9945"/>
        <dbReference type="ChEBI" id="CHEBI:15378"/>
        <dbReference type="ChEBI" id="CHEBI:64479"/>
        <dbReference type="ChEBI" id="CHEBI:78827"/>
        <dbReference type="ChEBI" id="CHEBI:137740"/>
        <dbReference type="ChEBI" id="CHEBI:137748"/>
        <dbReference type="EC" id="2.3.1.191"/>
    </reaction>
</comment>
<dbReference type="Pfam" id="PF04613">
    <property type="entry name" value="LpxD"/>
    <property type="match status" value="1"/>
</dbReference>
<keyword evidence="1 7" id="KW-0444">Lipid biosynthesis</keyword>
<comment type="similarity">
    <text evidence="7">Belongs to the transferase hexapeptide repeat family. LpxD subfamily.</text>
</comment>
<dbReference type="Gene3D" id="2.160.10.10">
    <property type="entry name" value="Hexapeptide repeat proteins"/>
    <property type="match status" value="1"/>
</dbReference>
<dbReference type="InterPro" id="IPR011004">
    <property type="entry name" value="Trimer_LpxA-like_sf"/>
</dbReference>
<evidence type="ECO:0000256" key="2">
    <source>
        <dbReference type="ARBA" id="ARBA00022556"/>
    </source>
</evidence>
<evidence type="ECO:0000256" key="4">
    <source>
        <dbReference type="ARBA" id="ARBA00022737"/>
    </source>
</evidence>
<dbReference type="GO" id="GO:0016410">
    <property type="term" value="F:N-acyltransferase activity"/>
    <property type="evidence" value="ECO:0007669"/>
    <property type="project" value="InterPro"/>
</dbReference>
<dbReference type="GO" id="GO:0009245">
    <property type="term" value="P:lipid A biosynthetic process"/>
    <property type="evidence" value="ECO:0007669"/>
    <property type="project" value="UniProtKB-UniRule"/>
</dbReference>
<evidence type="ECO:0000256" key="6">
    <source>
        <dbReference type="ARBA" id="ARBA00023315"/>
    </source>
</evidence>
<comment type="pathway">
    <text evidence="7">Bacterial outer membrane biogenesis; LPS lipid A biosynthesis.</text>
</comment>
<dbReference type="OrthoDB" id="9784739at2"/>
<feature type="active site" description="Proton acceptor" evidence="7">
    <location>
        <position position="245"/>
    </location>
</feature>
<keyword evidence="5 7" id="KW-0443">Lipid metabolism</keyword>
<dbReference type="PANTHER" id="PTHR43378">
    <property type="entry name" value="UDP-3-O-ACYLGLUCOSAMINE N-ACYLTRANSFERASE"/>
    <property type="match status" value="1"/>
</dbReference>
<comment type="function">
    <text evidence="7">Catalyzes the N-acylation of UDP-3-O-acylglucosamine using 3-hydroxyacyl-ACP as the acyl donor. Is involved in the biosynthesis of lipid A, a phosphorylated glycolipid that anchors the lipopolysaccharide to the outer membrane of the cell.</text>
</comment>
<dbReference type="Pfam" id="PF00132">
    <property type="entry name" value="Hexapep"/>
    <property type="match status" value="2"/>
</dbReference>
<dbReference type="Proteomes" id="UP000290218">
    <property type="component" value="Unassembled WGS sequence"/>
</dbReference>
<dbReference type="NCBIfam" id="TIGR01853">
    <property type="entry name" value="lipid_A_lpxD"/>
    <property type="match status" value="1"/>
</dbReference>
<feature type="domain" description="UDP-3-O-[3-hydroxymyristoyl] glucosamine N-acyltransferase non-repeat region" evidence="8">
    <location>
        <begin position="24"/>
        <end position="91"/>
    </location>
</feature>
<organism evidence="9 10">
    <name type="scientific">Oleiharenicola lentus</name>
    <dbReference type="NCBI Taxonomy" id="2508720"/>
    <lineage>
        <taxon>Bacteria</taxon>
        <taxon>Pseudomonadati</taxon>
        <taxon>Verrucomicrobiota</taxon>
        <taxon>Opitutia</taxon>
        <taxon>Opitutales</taxon>
        <taxon>Opitutaceae</taxon>
        <taxon>Oleiharenicola</taxon>
    </lineage>
</organism>
<keyword evidence="3 7" id="KW-0808">Transferase</keyword>
<dbReference type="AlphaFoldDB" id="A0A4Q1C913"/>
<keyword evidence="2 7" id="KW-0441">Lipid A biosynthesis</keyword>
<dbReference type="NCBIfam" id="NF002060">
    <property type="entry name" value="PRK00892.1"/>
    <property type="match status" value="1"/>
</dbReference>
<accession>A0A4Q1C913</accession>